<dbReference type="PROSITE" id="PS50173">
    <property type="entry name" value="UMUC"/>
    <property type="match status" value="1"/>
</dbReference>
<keyword evidence="10" id="KW-0234">DNA repair</keyword>
<dbReference type="Pfam" id="PF00817">
    <property type="entry name" value="IMS"/>
    <property type="match status" value="1"/>
</dbReference>
<evidence type="ECO:0000256" key="4">
    <source>
        <dbReference type="ARBA" id="ARBA00022695"/>
    </source>
</evidence>
<sequence length="657" mass="71339">MSTVTGGDGGLSAAAAAAAAATTSAGVSASHCSTCHSSTAATPKVVYFDNTKAGLQAVDKVKTEARIAELSKNSSFYANEERKARRRQQQIEKLLVKTRHYEASVRSRPDVLRQLQRDVADLEAGVEAHRSFRSVYVHVDMDMFYAAVEMKKNPQYTDVPLGIGGMSMLSTTNYHARLYGVRSGMPGFIGVQLCPALVIVPTDFDAYRAESATFKAVVREYDPEAHGLGLDEILLCLDSHLAQHHPDATSHAERFDAAERVVQECRQRIAAATGLTASAGIAPTPTLAKMASNHKKPDGQSTMRLFSREAVLEYLAGVPVRHVPGIGKSQETILAGLGIHTLGEVYEQRHRLYHILTRKTYLFLLSSALGVGGMYDSLEATAAATAAAASGDTSTGNAVAAVNGESVEEDTGRKSVGHERTFAQLRDRAELVAVAYDNLHRSHETLVAECLLASQVVLKLKYRSFHVKQFTKSLPVYTDVHAVLQRALDELLLPVGHNFTEFRLLGVRLERLRQRPPVGGDGGVTTLTTHSHTEADTTQPTLHHFFTRQQRSAVEAAATQREGDTTQLYKRHRETLESCDDDDDNGSEADLVCDDEDNAVLVVSSESQLTDPVETEPRRPSIAPHRQGGSHHHHHLVAADDGSSSDSSDGDVIVIVD</sequence>
<dbReference type="InterPro" id="IPR001126">
    <property type="entry name" value="UmuC"/>
</dbReference>
<dbReference type="InterPro" id="IPR036775">
    <property type="entry name" value="DNA_pol_Y-fam_lit_finger_sf"/>
</dbReference>
<dbReference type="GO" id="GO:0046872">
    <property type="term" value="F:metal ion binding"/>
    <property type="evidence" value="ECO:0007669"/>
    <property type="project" value="UniProtKB-KW"/>
</dbReference>
<evidence type="ECO:0000256" key="1">
    <source>
        <dbReference type="ARBA" id="ARBA00012417"/>
    </source>
</evidence>
<dbReference type="Gene3D" id="3.30.70.270">
    <property type="match status" value="1"/>
</dbReference>
<evidence type="ECO:0000256" key="8">
    <source>
        <dbReference type="ARBA" id="ARBA00022842"/>
    </source>
</evidence>
<name>A0AAW0EPX5_9TRYP</name>
<dbReference type="GO" id="GO:0003684">
    <property type="term" value="F:damaged DNA binding"/>
    <property type="evidence" value="ECO:0007669"/>
    <property type="project" value="InterPro"/>
</dbReference>
<evidence type="ECO:0000256" key="9">
    <source>
        <dbReference type="ARBA" id="ARBA00022932"/>
    </source>
</evidence>
<dbReference type="Gene3D" id="1.10.150.810">
    <property type="match status" value="2"/>
</dbReference>
<dbReference type="GO" id="GO:0042276">
    <property type="term" value="P:error-prone translesion synthesis"/>
    <property type="evidence" value="ECO:0007669"/>
    <property type="project" value="TreeGrafter"/>
</dbReference>
<keyword evidence="3" id="KW-0808">Transferase</keyword>
<dbReference type="GO" id="GO:0006281">
    <property type="term" value="P:DNA repair"/>
    <property type="evidence" value="ECO:0007669"/>
    <property type="project" value="UniProtKB-KW"/>
</dbReference>
<evidence type="ECO:0000313" key="15">
    <source>
        <dbReference type="Proteomes" id="UP001430356"/>
    </source>
</evidence>
<dbReference type="InterPro" id="IPR017961">
    <property type="entry name" value="DNA_pol_Y-fam_little_finger"/>
</dbReference>
<keyword evidence="6" id="KW-0479">Metal-binding</keyword>
<evidence type="ECO:0000256" key="11">
    <source>
        <dbReference type="ARBA" id="ARBA00049244"/>
    </source>
</evidence>
<dbReference type="FunFam" id="3.30.1490.100:FF:000004">
    <property type="entry name" value="DNA polymerase IV"/>
    <property type="match status" value="1"/>
</dbReference>
<comment type="caution">
    <text evidence="14">The sequence shown here is derived from an EMBL/GenBank/DDBJ whole genome shotgun (WGS) entry which is preliminary data.</text>
</comment>
<dbReference type="Gene3D" id="3.30.1490.100">
    <property type="entry name" value="DNA polymerase, Y-family, little finger domain"/>
    <property type="match status" value="1"/>
</dbReference>
<dbReference type="PANTHER" id="PTHR11076:SF33">
    <property type="entry name" value="DNA POLYMERASE KAPPA"/>
    <property type="match status" value="1"/>
</dbReference>
<organism evidence="14 15">
    <name type="scientific">Novymonas esmeraldas</name>
    <dbReference type="NCBI Taxonomy" id="1808958"/>
    <lineage>
        <taxon>Eukaryota</taxon>
        <taxon>Discoba</taxon>
        <taxon>Euglenozoa</taxon>
        <taxon>Kinetoplastea</taxon>
        <taxon>Metakinetoplastina</taxon>
        <taxon>Trypanosomatida</taxon>
        <taxon>Trypanosomatidae</taxon>
        <taxon>Novymonas</taxon>
    </lineage>
</organism>
<dbReference type="InterPro" id="IPR043128">
    <property type="entry name" value="Rev_trsase/Diguanyl_cyclase"/>
</dbReference>
<evidence type="ECO:0000256" key="10">
    <source>
        <dbReference type="ARBA" id="ARBA00023204"/>
    </source>
</evidence>
<keyword evidence="5" id="KW-0235">DNA replication</keyword>
<proteinExistence type="predicted"/>
<feature type="domain" description="UmuC" evidence="13">
    <location>
        <begin position="136"/>
        <end position="327"/>
    </location>
</feature>
<dbReference type="EMBL" id="JAECZO010000069">
    <property type="protein sequence ID" value="KAK7196142.1"/>
    <property type="molecule type" value="Genomic_DNA"/>
</dbReference>
<evidence type="ECO:0000256" key="7">
    <source>
        <dbReference type="ARBA" id="ARBA00022763"/>
    </source>
</evidence>
<evidence type="ECO:0000256" key="6">
    <source>
        <dbReference type="ARBA" id="ARBA00022723"/>
    </source>
</evidence>
<evidence type="ECO:0000256" key="12">
    <source>
        <dbReference type="SAM" id="MobiDB-lite"/>
    </source>
</evidence>
<reference evidence="14 15" key="1">
    <citation type="journal article" date="2021" name="MBio">
        <title>A New Model Trypanosomatid, Novymonas esmeraldas: Genomic Perception of Its 'Candidatus Pandoraea novymonadis' Endosymbiont.</title>
        <authorList>
            <person name="Zakharova A."/>
            <person name="Saura A."/>
            <person name="Butenko A."/>
            <person name="Podesvova L."/>
            <person name="Warmusova S."/>
            <person name="Kostygov A.Y."/>
            <person name="Nenarokova A."/>
            <person name="Lukes J."/>
            <person name="Opperdoes F.R."/>
            <person name="Yurchenko V."/>
        </authorList>
    </citation>
    <scope>NUCLEOTIDE SEQUENCE [LARGE SCALE GENOMIC DNA]</scope>
    <source>
        <strain evidence="14 15">E262AT.01</strain>
    </source>
</reference>
<dbReference type="GO" id="GO:0006260">
    <property type="term" value="P:DNA replication"/>
    <property type="evidence" value="ECO:0007669"/>
    <property type="project" value="UniProtKB-KW"/>
</dbReference>
<feature type="region of interest" description="Disordered" evidence="12">
    <location>
        <begin position="605"/>
        <end position="657"/>
    </location>
</feature>
<dbReference type="Pfam" id="PF11799">
    <property type="entry name" value="IMS_C"/>
    <property type="match status" value="1"/>
</dbReference>
<dbReference type="SUPFAM" id="SSF100879">
    <property type="entry name" value="Lesion bypass DNA polymerase (Y-family), little finger domain"/>
    <property type="match status" value="1"/>
</dbReference>
<comment type="catalytic activity">
    <reaction evidence="11">
        <text>DNA(n) + a 2'-deoxyribonucleoside 5'-triphosphate = DNA(n+1) + diphosphate</text>
        <dbReference type="Rhea" id="RHEA:22508"/>
        <dbReference type="Rhea" id="RHEA-COMP:17339"/>
        <dbReference type="Rhea" id="RHEA-COMP:17340"/>
        <dbReference type="ChEBI" id="CHEBI:33019"/>
        <dbReference type="ChEBI" id="CHEBI:61560"/>
        <dbReference type="ChEBI" id="CHEBI:173112"/>
        <dbReference type="EC" id="2.7.7.7"/>
    </reaction>
</comment>
<accession>A0AAW0EPX5</accession>
<dbReference type="EC" id="2.7.7.7" evidence="1"/>
<protein>
    <recommendedName>
        <fullName evidence="2">DNA polymerase kappa</fullName>
        <ecNumber evidence="1">2.7.7.7</ecNumber>
    </recommendedName>
</protein>
<keyword evidence="15" id="KW-1185">Reference proteome</keyword>
<evidence type="ECO:0000256" key="5">
    <source>
        <dbReference type="ARBA" id="ARBA00022705"/>
    </source>
</evidence>
<dbReference type="SUPFAM" id="SSF56672">
    <property type="entry name" value="DNA/RNA polymerases"/>
    <property type="match status" value="1"/>
</dbReference>
<dbReference type="CDD" id="cd03586">
    <property type="entry name" value="PolY_Pol_IV_kappa"/>
    <property type="match status" value="1"/>
</dbReference>
<evidence type="ECO:0000259" key="13">
    <source>
        <dbReference type="PROSITE" id="PS50173"/>
    </source>
</evidence>
<dbReference type="Proteomes" id="UP001430356">
    <property type="component" value="Unassembled WGS sequence"/>
</dbReference>
<evidence type="ECO:0000256" key="2">
    <source>
        <dbReference type="ARBA" id="ARBA00016178"/>
    </source>
</evidence>
<dbReference type="InterPro" id="IPR050116">
    <property type="entry name" value="DNA_polymerase-Y"/>
</dbReference>
<keyword evidence="8" id="KW-0460">Magnesium</keyword>
<feature type="compositionally biased region" description="Low complexity" evidence="12">
    <location>
        <begin position="639"/>
        <end position="657"/>
    </location>
</feature>
<gene>
    <name evidence="14" type="ORF">NESM_000549100</name>
</gene>
<dbReference type="GO" id="GO:0005634">
    <property type="term" value="C:nucleus"/>
    <property type="evidence" value="ECO:0007669"/>
    <property type="project" value="TreeGrafter"/>
</dbReference>
<keyword evidence="9" id="KW-0239">DNA-directed DNA polymerase</keyword>
<dbReference type="InterPro" id="IPR043502">
    <property type="entry name" value="DNA/RNA_pol_sf"/>
</dbReference>
<keyword evidence="7" id="KW-0227">DNA damage</keyword>
<evidence type="ECO:0000256" key="3">
    <source>
        <dbReference type="ARBA" id="ARBA00022679"/>
    </source>
</evidence>
<dbReference type="PANTHER" id="PTHR11076">
    <property type="entry name" value="DNA REPAIR POLYMERASE UMUC / TRANSFERASE FAMILY MEMBER"/>
    <property type="match status" value="1"/>
</dbReference>
<dbReference type="Gene3D" id="3.40.1170.60">
    <property type="match status" value="1"/>
</dbReference>
<dbReference type="InterPro" id="IPR022880">
    <property type="entry name" value="DNApol_IV"/>
</dbReference>
<dbReference type="GO" id="GO:0003887">
    <property type="term" value="F:DNA-directed DNA polymerase activity"/>
    <property type="evidence" value="ECO:0007669"/>
    <property type="project" value="UniProtKB-KW"/>
</dbReference>
<dbReference type="AlphaFoldDB" id="A0AAW0EPX5"/>
<keyword evidence="4" id="KW-0548">Nucleotidyltransferase</keyword>
<evidence type="ECO:0000313" key="14">
    <source>
        <dbReference type="EMBL" id="KAK7196142.1"/>
    </source>
</evidence>